<dbReference type="Pfam" id="PF00150">
    <property type="entry name" value="Cellulase"/>
    <property type="match status" value="1"/>
</dbReference>
<proteinExistence type="inferred from homology"/>
<evidence type="ECO:0000313" key="5">
    <source>
        <dbReference type="EMBL" id="PIR77071.1"/>
    </source>
</evidence>
<dbReference type="GO" id="GO:0005576">
    <property type="term" value="C:extracellular region"/>
    <property type="evidence" value="ECO:0007669"/>
    <property type="project" value="TreeGrafter"/>
</dbReference>
<comment type="similarity">
    <text evidence="3">Belongs to the glycosyl hydrolase 5 (cellulase A) family.</text>
</comment>
<dbReference type="Proteomes" id="UP000228528">
    <property type="component" value="Unassembled WGS sequence"/>
</dbReference>
<evidence type="ECO:0000313" key="6">
    <source>
        <dbReference type="Proteomes" id="UP000228528"/>
    </source>
</evidence>
<sequence length="468" mass="53841">MKKFIIFSFIIIFCVVVGKRYLFTGDSSFSFFDLYHPSDEVLRVEGNTYVGNTGELLTLTGMNVGQWLSLEGYLWEVGEHTRQTYREHLSDRDIRERLATVLSSTNMSVDTFMDEYRTRFFTQEDVAYVKSLGITVLRIPFSEKDIDTSIPYMDQVLSWCNMYEIYCLFDLHTANLPQSTYSHSDYREETVSWWKNADAQQHTIDALLLLAERYNENPWLAGFDILNEPQSPSDAALQTWYARAITALRTQGFMHLIFIQPNNVSLDVAAIMQADSGVVYAPHYYGTSGRMMDEHKEVFSFKDEEHHPLFIGETGNWANDAWAAYTDVFVLYGYRSAHVPFAYWNYKDMISDNQGSFGLVRGNITPEWNAFRIALETKTPLPTDVNMENVLSSFVTTFPSDRPAVIDLFRQVNPDTVINIFTSMQEVDEYFSQSTSTQAGRRGQYLWQMSEPLAHCNGITVRECFSGI</sequence>
<dbReference type="PANTHER" id="PTHR31297">
    <property type="entry name" value="GLUCAN ENDO-1,6-BETA-GLUCOSIDASE B"/>
    <property type="match status" value="1"/>
</dbReference>
<organism evidence="5 6">
    <name type="scientific">Candidatus Magasanikbacteria bacterium CG10_big_fil_rev_8_21_14_0_10_38_6</name>
    <dbReference type="NCBI Taxonomy" id="1974647"/>
    <lineage>
        <taxon>Bacteria</taxon>
        <taxon>Candidatus Magasanikiibacteriota</taxon>
    </lineage>
</organism>
<gene>
    <name evidence="5" type="ORF">COU30_04425</name>
</gene>
<dbReference type="AlphaFoldDB" id="A0A2M6P047"/>
<evidence type="ECO:0000256" key="2">
    <source>
        <dbReference type="ARBA" id="ARBA00023295"/>
    </source>
</evidence>
<reference evidence="6" key="1">
    <citation type="submission" date="2017-09" db="EMBL/GenBank/DDBJ databases">
        <title>Depth-based differentiation of microbial function through sediment-hosted aquifers and enrichment of novel symbionts in the deep terrestrial subsurface.</title>
        <authorList>
            <person name="Probst A.J."/>
            <person name="Ladd B."/>
            <person name="Jarett J.K."/>
            <person name="Geller-Mcgrath D.E."/>
            <person name="Sieber C.M.K."/>
            <person name="Emerson J.B."/>
            <person name="Anantharaman K."/>
            <person name="Thomas B.C."/>
            <person name="Malmstrom R."/>
            <person name="Stieglmeier M."/>
            <person name="Klingl A."/>
            <person name="Woyke T."/>
            <person name="Ryan C.M."/>
            <person name="Banfield J.F."/>
        </authorList>
    </citation>
    <scope>NUCLEOTIDE SEQUENCE [LARGE SCALE GENOMIC DNA]</scope>
</reference>
<dbReference type="SUPFAM" id="SSF51445">
    <property type="entry name" value="(Trans)glycosidases"/>
    <property type="match status" value="1"/>
</dbReference>
<dbReference type="InterPro" id="IPR001547">
    <property type="entry name" value="Glyco_hydro_5"/>
</dbReference>
<keyword evidence="2 3" id="KW-0326">Glycosidase</keyword>
<name>A0A2M6P047_9BACT</name>
<evidence type="ECO:0000256" key="1">
    <source>
        <dbReference type="ARBA" id="ARBA00022801"/>
    </source>
</evidence>
<dbReference type="GO" id="GO:0009251">
    <property type="term" value="P:glucan catabolic process"/>
    <property type="evidence" value="ECO:0007669"/>
    <property type="project" value="TreeGrafter"/>
</dbReference>
<evidence type="ECO:0000259" key="4">
    <source>
        <dbReference type="Pfam" id="PF00150"/>
    </source>
</evidence>
<dbReference type="GO" id="GO:0008422">
    <property type="term" value="F:beta-glucosidase activity"/>
    <property type="evidence" value="ECO:0007669"/>
    <property type="project" value="TreeGrafter"/>
</dbReference>
<dbReference type="PANTHER" id="PTHR31297:SF13">
    <property type="entry name" value="PUTATIVE-RELATED"/>
    <property type="match status" value="1"/>
</dbReference>
<dbReference type="GO" id="GO:0009986">
    <property type="term" value="C:cell surface"/>
    <property type="evidence" value="ECO:0007669"/>
    <property type="project" value="TreeGrafter"/>
</dbReference>
<protein>
    <recommendedName>
        <fullName evidence="4">Glycoside hydrolase family 5 domain-containing protein</fullName>
    </recommendedName>
</protein>
<comment type="caution">
    <text evidence="5">The sequence shown here is derived from an EMBL/GenBank/DDBJ whole genome shotgun (WGS) entry which is preliminary data.</text>
</comment>
<feature type="domain" description="Glycoside hydrolase family 5" evidence="4">
    <location>
        <begin position="116"/>
        <end position="347"/>
    </location>
</feature>
<accession>A0A2M6P047</accession>
<evidence type="ECO:0000256" key="3">
    <source>
        <dbReference type="RuleBase" id="RU361153"/>
    </source>
</evidence>
<keyword evidence="1 3" id="KW-0378">Hydrolase</keyword>
<dbReference type="InterPro" id="IPR017853">
    <property type="entry name" value="GH"/>
</dbReference>
<dbReference type="Gene3D" id="3.20.20.80">
    <property type="entry name" value="Glycosidases"/>
    <property type="match status" value="1"/>
</dbReference>
<dbReference type="EMBL" id="PFBW01000190">
    <property type="protein sequence ID" value="PIR77071.1"/>
    <property type="molecule type" value="Genomic_DNA"/>
</dbReference>
<dbReference type="InterPro" id="IPR050386">
    <property type="entry name" value="Glycosyl_hydrolase_5"/>
</dbReference>